<dbReference type="RefSeq" id="WP_136359913.1">
    <property type="nucleotide sequence ID" value="NZ_SSNY01000014.1"/>
</dbReference>
<dbReference type="InterPro" id="IPR005107">
    <property type="entry name" value="CO_DH_flav_C"/>
</dbReference>
<dbReference type="InterPro" id="IPR016169">
    <property type="entry name" value="FAD-bd_PCMH_sub2"/>
</dbReference>
<dbReference type="InterPro" id="IPR036318">
    <property type="entry name" value="FAD-bd_PCMH-like_sf"/>
</dbReference>
<keyword evidence="6" id="KW-1185">Reference proteome</keyword>
<dbReference type="PANTHER" id="PTHR42659:SF2">
    <property type="entry name" value="XANTHINE DEHYDROGENASE SUBUNIT C-RELATED"/>
    <property type="match status" value="1"/>
</dbReference>
<name>A0ABY2Q1X2_9HYPH</name>
<dbReference type="SUPFAM" id="SSF55447">
    <property type="entry name" value="CO dehydrogenase flavoprotein C-terminal domain-like"/>
    <property type="match status" value="1"/>
</dbReference>
<organism evidence="5 6">
    <name type="scientific">Ollibium composti</name>
    <dbReference type="NCBI Taxonomy" id="2675109"/>
    <lineage>
        <taxon>Bacteria</taxon>
        <taxon>Pseudomonadati</taxon>
        <taxon>Pseudomonadota</taxon>
        <taxon>Alphaproteobacteria</taxon>
        <taxon>Hyphomicrobiales</taxon>
        <taxon>Phyllobacteriaceae</taxon>
        <taxon>Ollibium</taxon>
    </lineage>
</organism>
<dbReference type="Pfam" id="PF03450">
    <property type="entry name" value="CO_deh_flav_C"/>
    <property type="match status" value="1"/>
</dbReference>
<dbReference type="InterPro" id="IPR002346">
    <property type="entry name" value="Mopterin_DH_FAD-bd"/>
</dbReference>
<evidence type="ECO:0000256" key="1">
    <source>
        <dbReference type="ARBA" id="ARBA00022630"/>
    </source>
</evidence>
<feature type="domain" description="FAD-binding PCMH-type" evidence="4">
    <location>
        <begin position="1"/>
        <end position="159"/>
    </location>
</feature>
<dbReference type="PROSITE" id="PS51387">
    <property type="entry name" value="FAD_PCMH"/>
    <property type="match status" value="1"/>
</dbReference>
<proteinExistence type="predicted"/>
<dbReference type="InterPro" id="IPR016166">
    <property type="entry name" value="FAD-bd_PCMH"/>
</dbReference>
<reference evidence="5 6" key="1">
    <citation type="submission" date="2019-04" db="EMBL/GenBank/DDBJ databases">
        <title>Mesorhizobium composti sp. nov., isolated from compost.</title>
        <authorList>
            <person name="Lin S.-Y."/>
            <person name="Hameed A."/>
            <person name="Hsieh Y.-T."/>
            <person name="Young C.-C."/>
        </authorList>
    </citation>
    <scope>NUCLEOTIDE SEQUENCE [LARGE SCALE GENOMIC DNA]</scope>
    <source>
        <strain evidence="5 6">CC-YTH430</strain>
    </source>
</reference>
<dbReference type="Pfam" id="PF00941">
    <property type="entry name" value="FAD_binding_5"/>
    <property type="match status" value="1"/>
</dbReference>
<dbReference type="Gene3D" id="3.30.465.10">
    <property type="match status" value="1"/>
</dbReference>
<dbReference type="Gene3D" id="3.30.390.50">
    <property type="entry name" value="CO dehydrogenase flavoprotein, C-terminal domain"/>
    <property type="match status" value="1"/>
</dbReference>
<keyword evidence="1" id="KW-0285">Flavoprotein</keyword>
<accession>A0ABY2Q1X2</accession>
<dbReference type="EMBL" id="SSNY01000014">
    <property type="protein sequence ID" value="THF54905.1"/>
    <property type="molecule type" value="Genomic_DNA"/>
</dbReference>
<dbReference type="Proteomes" id="UP000306441">
    <property type="component" value="Unassembled WGS sequence"/>
</dbReference>
<evidence type="ECO:0000313" key="6">
    <source>
        <dbReference type="Proteomes" id="UP000306441"/>
    </source>
</evidence>
<evidence type="ECO:0000259" key="4">
    <source>
        <dbReference type="PROSITE" id="PS51387"/>
    </source>
</evidence>
<evidence type="ECO:0000313" key="5">
    <source>
        <dbReference type="EMBL" id="THF54905.1"/>
    </source>
</evidence>
<protein>
    <submittedName>
        <fullName evidence="5">Xanthine dehydrogenase family protein subunit M</fullName>
    </submittedName>
</protein>
<dbReference type="InterPro" id="IPR036683">
    <property type="entry name" value="CO_DH_flav_C_dom_sf"/>
</dbReference>
<evidence type="ECO:0000256" key="2">
    <source>
        <dbReference type="ARBA" id="ARBA00022827"/>
    </source>
</evidence>
<gene>
    <name evidence="5" type="ORF">E6C48_19795</name>
</gene>
<dbReference type="InterPro" id="IPR051312">
    <property type="entry name" value="Diverse_Substr_Oxidored"/>
</dbReference>
<dbReference type="SMART" id="SM01092">
    <property type="entry name" value="CO_deh_flav_C"/>
    <property type="match status" value="1"/>
</dbReference>
<comment type="caution">
    <text evidence="5">The sequence shown here is derived from an EMBL/GenBank/DDBJ whole genome shotgun (WGS) entry which is preliminary data.</text>
</comment>
<keyword evidence="2" id="KW-0274">FAD</keyword>
<dbReference type="PANTHER" id="PTHR42659">
    <property type="entry name" value="XANTHINE DEHYDROGENASE SUBUNIT C-RELATED"/>
    <property type="match status" value="1"/>
</dbReference>
<evidence type="ECO:0000256" key="3">
    <source>
        <dbReference type="ARBA" id="ARBA00023002"/>
    </source>
</evidence>
<keyword evidence="3" id="KW-0560">Oxidoreductase</keyword>
<dbReference type="SUPFAM" id="SSF56176">
    <property type="entry name" value="FAD-binding/transporter-associated domain-like"/>
    <property type="match status" value="1"/>
</dbReference>
<sequence>MPLTLQTFSTIADAGAALKASGTRYLGGGTLAVRAANEGDLSFSTLVRATDPALSAIAVEGARATIGAGVTMAAVAAHPGLAVIARAARAVGGPAVRNQATVGGNLFAASPYGDFTVALLALDATVHAGGGAIPVEEFLAGRDGFTGIVTAVSFAMPRDGGFRFLKVSRVKPKGVSVLSIAAVVEEDGDGRVTAARIGLGCMADRPIRAKAAEKALVGNRLTADGIAAALAVAGEGTVPPTDAVASAWYRAEVLPVHLKRLLLAR</sequence>